<dbReference type="GO" id="GO:0050660">
    <property type="term" value="F:flavin adenine dinucleotide binding"/>
    <property type="evidence" value="ECO:0007669"/>
    <property type="project" value="TreeGrafter"/>
</dbReference>
<dbReference type="InterPro" id="IPR050281">
    <property type="entry name" value="Flavin_monoamine_oxidase"/>
</dbReference>
<dbReference type="Pfam" id="PF01593">
    <property type="entry name" value="Amino_oxidase"/>
    <property type="match status" value="1"/>
</dbReference>
<dbReference type="InParanoid" id="A0A3N4KNS0"/>
<dbReference type="Proteomes" id="UP000277580">
    <property type="component" value="Unassembled WGS sequence"/>
</dbReference>
<keyword evidence="3" id="KW-1185">Reference proteome</keyword>
<dbReference type="GO" id="GO:0016491">
    <property type="term" value="F:oxidoreductase activity"/>
    <property type="evidence" value="ECO:0007669"/>
    <property type="project" value="InterPro"/>
</dbReference>
<dbReference type="EMBL" id="ML119130">
    <property type="protein sequence ID" value="RPB12150.1"/>
    <property type="molecule type" value="Genomic_DNA"/>
</dbReference>
<evidence type="ECO:0000259" key="1">
    <source>
        <dbReference type="Pfam" id="PF01593"/>
    </source>
</evidence>
<dbReference type="GO" id="GO:0003682">
    <property type="term" value="F:chromatin binding"/>
    <property type="evidence" value="ECO:0007669"/>
    <property type="project" value="TreeGrafter"/>
</dbReference>
<dbReference type="SUPFAM" id="SSF54373">
    <property type="entry name" value="FAD-linked reductases, C-terminal domain"/>
    <property type="match status" value="1"/>
</dbReference>
<dbReference type="STRING" id="1392247.A0A3N4KNS0"/>
<dbReference type="PANTHER" id="PTHR10742:SF414">
    <property type="entry name" value="CONTAINING AMINE OXIDASE, PUTATIVE (AFU_ORTHOLOGUE AFUA_3G12150)-RELATED"/>
    <property type="match status" value="1"/>
</dbReference>
<sequence length="529" mass="57939">MNKKVTGCFYICCFSAKFRGPNWIHGTSNNPIVPLSQISQSQLHQYSDICPIFTPDGDVMDQAEADELQDLLWRVIERAVEYSKGCYTAIPADKSFYDYCVEKAEELFGSSPDTVTVGDREQQESAAGMVDGGGKGGVRRGCHEHVRWKGQEERRKEIWLAMAEMWGTFIGSSVKRQSLKFFFLEEPLEGPNLFVASTYKLMIQTLLRPVLGANILKLDTPIDEITTVTEDGRKRVFLSSLRKPQENRLVDGVIVTTPLGCLKRDMIKFQPPLPQRIKDSISSLSYGNLEKVYIKFPRAFWGSDGPDFFTFLAPTYAPTTNPGHWHMCCFSLAHLPGDCAQPTLLFYVFGPISAHLTGTLPPATTPEGRTQYLSFFAPYFSKLPNYSPTSPDCTPTDLVATEWSRDRWAGYGSYSNFQVGLTAGGDDIEALRDGVPEQRLWFGGEHTAPILGLGSVSGAYWSGEDAAEKVGAAFVAPGAAAAAVAVRGDDDARNGCRSGVQKSGRTNWYGKTVHDGPAAAAAAAGQLAA</sequence>
<evidence type="ECO:0000313" key="2">
    <source>
        <dbReference type="EMBL" id="RPB12150.1"/>
    </source>
</evidence>
<gene>
    <name evidence="2" type="ORF">P167DRAFT_166347</name>
</gene>
<dbReference type="SUPFAM" id="SSF51905">
    <property type="entry name" value="FAD/NAD(P)-binding domain"/>
    <property type="match status" value="1"/>
</dbReference>
<dbReference type="Gene3D" id="3.50.50.60">
    <property type="entry name" value="FAD/NAD(P)-binding domain"/>
    <property type="match status" value="1"/>
</dbReference>
<dbReference type="InterPro" id="IPR002937">
    <property type="entry name" value="Amino_oxidase"/>
</dbReference>
<reference evidence="2 3" key="1">
    <citation type="journal article" date="2018" name="Nat. Ecol. Evol.">
        <title>Pezizomycetes genomes reveal the molecular basis of ectomycorrhizal truffle lifestyle.</title>
        <authorList>
            <person name="Murat C."/>
            <person name="Payen T."/>
            <person name="Noel B."/>
            <person name="Kuo A."/>
            <person name="Morin E."/>
            <person name="Chen J."/>
            <person name="Kohler A."/>
            <person name="Krizsan K."/>
            <person name="Balestrini R."/>
            <person name="Da Silva C."/>
            <person name="Montanini B."/>
            <person name="Hainaut M."/>
            <person name="Levati E."/>
            <person name="Barry K.W."/>
            <person name="Belfiori B."/>
            <person name="Cichocki N."/>
            <person name="Clum A."/>
            <person name="Dockter R.B."/>
            <person name="Fauchery L."/>
            <person name="Guy J."/>
            <person name="Iotti M."/>
            <person name="Le Tacon F."/>
            <person name="Lindquist E.A."/>
            <person name="Lipzen A."/>
            <person name="Malagnac F."/>
            <person name="Mello A."/>
            <person name="Molinier V."/>
            <person name="Miyauchi S."/>
            <person name="Poulain J."/>
            <person name="Riccioni C."/>
            <person name="Rubini A."/>
            <person name="Sitrit Y."/>
            <person name="Splivallo R."/>
            <person name="Traeger S."/>
            <person name="Wang M."/>
            <person name="Zifcakova L."/>
            <person name="Wipf D."/>
            <person name="Zambonelli A."/>
            <person name="Paolocci F."/>
            <person name="Nowrousian M."/>
            <person name="Ottonello S."/>
            <person name="Baldrian P."/>
            <person name="Spatafora J.W."/>
            <person name="Henrissat B."/>
            <person name="Nagy L.G."/>
            <person name="Aury J.M."/>
            <person name="Wincker P."/>
            <person name="Grigoriev I.V."/>
            <person name="Bonfante P."/>
            <person name="Martin F.M."/>
        </authorList>
    </citation>
    <scope>NUCLEOTIDE SEQUENCE [LARGE SCALE GENOMIC DNA]</scope>
    <source>
        <strain evidence="2 3">CCBAS932</strain>
    </source>
</reference>
<name>A0A3N4KNS0_9PEZI</name>
<organism evidence="2 3">
    <name type="scientific">Morchella conica CCBAS932</name>
    <dbReference type="NCBI Taxonomy" id="1392247"/>
    <lineage>
        <taxon>Eukaryota</taxon>
        <taxon>Fungi</taxon>
        <taxon>Dikarya</taxon>
        <taxon>Ascomycota</taxon>
        <taxon>Pezizomycotina</taxon>
        <taxon>Pezizomycetes</taxon>
        <taxon>Pezizales</taxon>
        <taxon>Morchellaceae</taxon>
        <taxon>Morchella</taxon>
    </lineage>
</organism>
<dbReference type="GO" id="GO:0006338">
    <property type="term" value="P:chromatin remodeling"/>
    <property type="evidence" value="ECO:0007669"/>
    <property type="project" value="TreeGrafter"/>
</dbReference>
<accession>A0A3N4KNS0</accession>
<feature type="domain" description="Amine oxidase" evidence="1">
    <location>
        <begin position="153"/>
        <end position="470"/>
    </location>
</feature>
<protein>
    <recommendedName>
        <fullName evidence="1">Amine oxidase domain-containing protein</fullName>
    </recommendedName>
</protein>
<dbReference type="AlphaFoldDB" id="A0A3N4KNS0"/>
<dbReference type="InterPro" id="IPR036188">
    <property type="entry name" value="FAD/NAD-bd_sf"/>
</dbReference>
<dbReference type="Gene3D" id="3.90.660.10">
    <property type="match status" value="1"/>
</dbReference>
<dbReference type="PANTHER" id="PTHR10742">
    <property type="entry name" value="FLAVIN MONOAMINE OXIDASE"/>
    <property type="match status" value="1"/>
</dbReference>
<dbReference type="OrthoDB" id="5046242at2759"/>
<evidence type="ECO:0000313" key="3">
    <source>
        <dbReference type="Proteomes" id="UP000277580"/>
    </source>
</evidence>
<proteinExistence type="predicted"/>